<dbReference type="InterPro" id="IPR041698">
    <property type="entry name" value="Methyltransf_25"/>
</dbReference>
<dbReference type="Pfam" id="PF13649">
    <property type="entry name" value="Methyltransf_25"/>
    <property type="match status" value="1"/>
</dbReference>
<reference evidence="2" key="1">
    <citation type="submission" date="2018-05" db="EMBL/GenBank/DDBJ databases">
        <authorList>
            <person name="Lanie J.A."/>
            <person name="Ng W.-L."/>
            <person name="Kazmierczak K.M."/>
            <person name="Andrzejewski T.M."/>
            <person name="Davidsen T.M."/>
            <person name="Wayne K.J."/>
            <person name="Tettelin H."/>
            <person name="Glass J.I."/>
            <person name="Rusch D."/>
            <person name="Podicherti R."/>
            <person name="Tsui H.-C.T."/>
            <person name="Winkler M.E."/>
        </authorList>
    </citation>
    <scope>NUCLEOTIDE SEQUENCE</scope>
</reference>
<dbReference type="SUPFAM" id="SSF53335">
    <property type="entry name" value="S-adenosyl-L-methionine-dependent methyltransferases"/>
    <property type="match status" value="1"/>
</dbReference>
<dbReference type="Gene3D" id="3.40.50.150">
    <property type="entry name" value="Vaccinia Virus protein VP39"/>
    <property type="match status" value="1"/>
</dbReference>
<sequence>MAEKNELNPPKGWVDGMVPTMNGTGFMFERIDAYAEEFIEYAGSIDDEVLEMGCAYGVTTILALSAGAKVRACDLDERHIEILKSRVPEKLRKELTCQQAKLPDADLPANHFGAIFCSRVFHFLRGDDIDASTRNMYRWMKPGGKLFLVADTPYGIWRNFIPTWETNRANGERWPGWMEPAMDYLPFSSSGKSSQMPFMNLQDPDLLARTCTEAGFNVERATFIARPDFGEQGRMDGRENCGLLAIKPA</sequence>
<dbReference type="AlphaFoldDB" id="A0A382CMW9"/>
<accession>A0A382CMW9</accession>
<protein>
    <recommendedName>
        <fullName evidence="1">Methyltransferase domain-containing protein</fullName>
    </recommendedName>
</protein>
<dbReference type="CDD" id="cd02440">
    <property type="entry name" value="AdoMet_MTases"/>
    <property type="match status" value="1"/>
</dbReference>
<evidence type="ECO:0000313" key="2">
    <source>
        <dbReference type="EMBL" id="SVB27460.1"/>
    </source>
</evidence>
<dbReference type="InterPro" id="IPR029063">
    <property type="entry name" value="SAM-dependent_MTases_sf"/>
</dbReference>
<organism evidence="2">
    <name type="scientific">marine metagenome</name>
    <dbReference type="NCBI Taxonomy" id="408172"/>
    <lineage>
        <taxon>unclassified sequences</taxon>
        <taxon>metagenomes</taxon>
        <taxon>ecological metagenomes</taxon>
    </lineage>
</organism>
<name>A0A382CMW9_9ZZZZ</name>
<dbReference type="EMBL" id="UINC01035286">
    <property type="protein sequence ID" value="SVB27460.1"/>
    <property type="molecule type" value="Genomic_DNA"/>
</dbReference>
<feature type="domain" description="Methyltransferase" evidence="1">
    <location>
        <begin position="49"/>
        <end position="144"/>
    </location>
</feature>
<gene>
    <name evidence="2" type="ORF">METZ01_LOCUS180314</name>
</gene>
<proteinExistence type="predicted"/>
<evidence type="ECO:0000259" key="1">
    <source>
        <dbReference type="Pfam" id="PF13649"/>
    </source>
</evidence>